<dbReference type="InterPro" id="IPR036249">
    <property type="entry name" value="Thioredoxin-like_sf"/>
</dbReference>
<proteinExistence type="predicted"/>
<dbReference type="EMBL" id="CABP01000172">
    <property type="protein sequence ID" value="CBI06368.1"/>
    <property type="molecule type" value="Genomic_DNA"/>
</dbReference>
<protein>
    <recommendedName>
        <fullName evidence="2">Thioredoxin-like fold domain-containing protein</fullName>
    </recommendedName>
</protein>
<comment type="caution">
    <text evidence="1">The sequence shown here is derived from an EMBL/GenBank/DDBJ whole genome shotgun (WGS) entry which is preliminary data.</text>
</comment>
<dbReference type="SUPFAM" id="SSF52833">
    <property type="entry name" value="Thioredoxin-like"/>
    <property type="match status" value="1"/>
</dbReference>
<reference evidence="1" key="1">
    <citation type="submission" date="2009-10" db="EMBL/GenBank/DDBJ databases">
        <title>Diversity of trophic interactions inside an arsenic-rich microbial ecosystem.</title>
        <authorList>
            <person name="Bertin P.N."/>
            <person name="Heinrich-Salmeron A."/>
            <person name="Pelletier E."/>
            <person name="Goulhen-Chollet F."/>
            <person name="Arsene-Ploetze F."/>
            <person name="Gallien S."/>
            <person name="Calteau A."/>
            <person name="Vallenet D."/>
            <person name="Casiot C."/>
            <person name="Chane-Woon-Ming B."/>
            <person name="Giloteaux L."/>
            <person name="Barakat M."/>
            <person name="Bonnefoy V."/>
            <person name="Bruneel O."/>
            <person name="Chandler M."/>
            <person name="Cleiss J."/>
            <person name="Duran R."/>
            <person name="Elbaz-Poulichet F."/>
            <person name="Fonknechten N."/>
            <person name="Lauga B."/>
            <person name="Mornico D."/>
            <person name="Ortet P."/>
            <person name="Schaeffer C."/>
            <person name="Siguier P."/>
            <person name="Alexander Thil Smith A."/>
            <person name="Van Dorsselaer A."/>
            <person name="Weissenbach J."/>
            <person name="Medigue C."/>
            <person name="Le Paslier D."/>
        </authorList>
    </citation>
    <scope>NUCLEOTIDE SEQUENCE</scope>
</reference>
<accession>E6QGK5</accession>
<name>E6QGK5_9ZZZZ</name>
<dbReference type="AlphaFoldDB" id="E6QGK5"/>
<gene>
    <name evidence="1" type="ORF">CARN5_0121</name>
</gene>
<evidence type="ECO:0000313" key="1">
    <source>
        <dbReference type="EMBL" id="CBI06368.1"/>
    </source>
</evidence>
<evidence type="ECO:0008006" key="2">
    <source>
        <dbReference type="Google" id="ProtNLM"/>
    </source>
</evidence>
<dbReference type="Gene3D" id="3.40.30.10">
    <property type="entry name" value="Glutaredoxin"/>
    <property type="match status" value="1"/>
</dbReference>
<sequence>MDSPKTTRIIAKILWKPFAWLAALTLLLGLAYTLYGLVPHPAVSTRQMVAVIQQAGHGKVDFVQDHRVDGILAAQVRYPNHSLHTVFFLAHAGKIRGIIVGGHVYNDHGKPWVVVWPGITFLPTPPGPFIPVPAPAISSIPNPAVQAQRMQKTVGPGLADGSPADGTLADGSPVNTPKTVLRYVAFAHGFVWGRDDHTPIDALVDPNCLYCHKWFASEKAAVNAGKISFHIIPVAALKPSSVPRAIEIMSSKNPLSLWLQNENGFHTKTESGGISAKLAQNKAMQKIVAVNTAILYAVDNHHPFTPTFIDNRTGQVWMGANHDQELAHALVQQ</sequence>
<organism evidence="1">
    <name type="scientific">mine drainage metagenome</name>
    <dbReference type="NCBI Taxonomy" id="410659"/>
    <lineage>
        <taxon>unclassified sequences</taxon>
        <taxon>metagenomes</taxon>
        <taxon>ecological metagenomes</taxon>
    </lineage>
</organism>